<dbReference type="AlphaFoldDB" id="A0A8X6NGH7"/>
<dbReference type="EMBL" id="BMAW01009401">
    <property type="protein sequence ID" value="GFT13647.1"/>
    <property type="molecule type" value="Genomic_DNA"/>
</dbReference>
<proteinExistence type="predicted"/>
<evidence type="ECO:0000313" key="1">
    <source>
        <dbReference type="EMBL" id="GFT13647.1"/>
    </source>
</evidence>
<dbReference type="Proteomes" id="UP000887013">
    <property type="component" value="Unassembled WGS sequence"/>
</dbReference>
<name>A0A8X6NGH7_NEPPI</name>
<keyword evidence="2" id="KW-1185">Reference proteome</keyword>
<comment type="caution">
    <text evidence="1">The sequence shown here is derived from an EMBL/GenBank/DDBJ whole genome shotgun (WGS) entry which is preliminary data.</text>
</comment>
<reference evidence="1" key="1">
    <citation type="submission" date="2020-08" db="EMBL/GenBank/DDBJ databases">
        <title>Multicomponent nature underlies the extraordinary mechanical properties of spider dragline silk.</title>
        <authorList>
            <person name="Kono N."/>
            <person name="Nakamura H."/>
            <person name="Mori M."/>
            <person name="Yoshida Y."/>
            <person name="Ohtoshi R."/>
            <person name="Malay A.D."/>
            <person name="Moran D.A.P."/>
            <person name="Tomita M."/>
            <person name="Numata K."/>
            <person name="Arakawa K."/>
        </authorList>
    </citation>
    <scope>NUCLEOTIDE SEQUENCE</scope>
</reference>
<gene>
    <name evidence="1" type="ORF">NPIL_414451</name>
</gene>
<evidence type="ECO:0000313" key="2">
    <source>
        <dbReference type="Proteomes" id="UP000887013"/>
    </source>
</evidence>
<accession>A0A8X6NGH7</accession>
<organism evidence="1 2">
    <name type="scientific">Nephila pilipes</name>
    <name type="common">Giant wood spider</name>
    <name type="synonym">Nephila maculata</name>
    <dbReference type="NCBI Taxonomy" id="299642"/>
    <lineage>
        <taxon>Eukaryota</taxon>
        <taxon>Metazoa</taxon>
        <taxon>Ecdysozoa</taxon>
        <taxon>Arthropoda</taxon>
        <taxon>Chelicerata</taxon>
        <taxon>Arachnida</taxon>
        <taxon>Araneae</taxon>
        <taxon>Araneomorphae</taxon>
        <taxon>Entelegynae</taxon>
        <taxon>Araneoidea</taxon>
        <taxon>Nephilidae</taxon>
        <taxon>Nephila</taxon>
    </lineage>
</organism>
<protein>
    <submittedName>
        <fullName evidence="1">Uncharacterized protein</fullName>
    </submittedName>
</protein>
<sequence length="121" mass="13600">MYIFVGITNSCSKLCPSTNSNAPGRVILNTTNVERRKVTRYKPYTVHYMFQYDPDIMVRAGGYCIKADHLYTPLSQVPSYHSGIDVSNGPYSSSLVWSGSRHSINGNQFIQKNGSSRKSRE</sequence>